<name>A0ACC2UEA0_9FUNG</name>
<dbReference type="Proteomes" id="UP001165960">
    <property type="component" value="Unassembled WGS sequence"/>
</dbReference>
<gene>
    <name evidence="1" type="ORF">DSO57_1017578</name>
</gene>
<proteinExistence type="predicted"/>
<reference evidence="1" key="1">
    <citation type="submission" date="2022-04" db="EMBL/GenBank/DDBJ databases">
        <title>Genome of the entomopathogenic fungus Entomophthora muscae.</title>
        <authorList>
            <person name="Elya C."/>
            <person name="Lovett B.R."/>
            <person name="Lee E."/>
            <person name="Macias A.M."/>
            <person name="Hajek A.E."/>
            <person name="De Bivort B.L."/>
            <person name="Kasson M.T."/>
            <person name="De Fine Licht H.H."/>
            <person name="Stajich J.E."/>
        </authorList>
    </citation>
    <scope>NUCLEOTIDE SEQUENCE</scope>
    <source>
        <strain evidence="1">Berkeley</strain>
    </source>
</reference>
<sequence>MESGRQRKFNGMDQFMDAFNSQVARLEMLWQDQGLYQPEDDPSLPPSGLSRSYPPS</sequence>
<comment type="caution">
    <text evidence="1">The sequence shown here is derived from an EMBL/GenBank/DDBJ whole genome shotgun (WGS) entry which is preliminary data.</text>
</comment>
<evidence type="ECO:0000313" key="1">
    <source>
        <dbReference type="EMBL" id="KAJ9085056.1"/>
    </source>
</evidence>
<protein>
    <submittedName>
        <fullName evidence="1">Uncharacterized protein</fullName>
    </submittedName>
</protein>
<evidence type="ECO:0000313" key="2">
    <source>
        <dbReference type="Proteomes" id="UP001165960"/>
    </source>
</evidence>
<keyword evidence="2" id="KW-1185">Reference proteome</keyword>
<accession>A0ACC2UEA0</accession>
<dbReference type="EMBL" id="QTSX02000784">
    <property type="protein sequence ID" value="KAJ9085056.1"/>
    <property type="molecule type" value="Genomic_DNA"/>
</dbReference>
<organism evidence="1 2">
    <name type="scientific">Entomophthora muscae</name>
    <dbReference type="NCBI Taxonomy" id="34485"/>
    <lineage>
        <taxon>Eukaryota</taxon>
        <taxon>Fungi</taxon>
        <taxon>Fungi incertae sedis</taxon>
        <taxon>Zoopagomycota</taxon>
        <taxon>Entomophthoromycotina</taxon>
        <taxon>Entomophthoromycetes</taxon>
        <taxon>Entomophthorales</taxon>
        <taxon>Entomophthoraceae</taxon>
        <taxon>Entomophthora</taxon>
    </lineage>
</organism>